<dbReference type="AlphaFoldDB" id="A0A7K3U7C0"/>
<evidence type="ECO:0000313" key="3">
    <source>
        <dbReference type="Proteomes" id="UP000471753"/>
    </source>
</evidence>
<dbReference type="RefSeq" id="WP_164006619.1">
    <property type="nucleotide sequence ID" value="NZ_WUFT01000002.1"/>
</dbReference>
<evidence type="ECO:0000313" key="2">
    <source>
        <dbReference type="EMBL" id="NEJ69582.1"/>
    </source>
</evidence>
<dbReference type="Proteomes" id="UP000471753">
    <property type="component" value="Unassembled WGS sequence"/>
</dbReference>
<dbReference type="InterPro" id="IPR054189">
    <property type="entry name" value="DUF6894"/>
</dbReference>
<accession>A0A7K3U7C0</accession>
<proteinExistence type="predicted"/>
<comment type="caution">
    <text evidence="2">The sequence shown here is derived from an EMBL/GenBank/DDBJ whole genome shotgun (WGS) entry which is preliminary data.</text>
</comment>
<sequence length="79" mass="8630">MSTVARYIFNLITPAGGVNDFAKADFPSLDEARAEAVLVAQELMRGAASQGQDASDYAIEICNEARRTLSVVTFRQARY</sequence>
<reference evidence="2 3" key="1">
    <citation type="submission" date="2019-12" db="EMBL/GenBank/DDBJ databases">
        <title>Rhizobium genotypes associated with high levels of biological nitrogen fixation by grain legumes in a temperate-maritime cropping system.</title>
        <authorList>
            <person name="Maluk M."/>
            <person name="Francesc Ferrando Molina F."/>
            <person name="Lopez Del Egido L."/>
            <person name="Lafos M."/>
            <person name="Langarica-Fuentes A."/>
            <person name="Gebre Yohannes G."/>
            <person name="Young M.W."/>
            <person name="Martin P."/>
            <person name="Gantlett R."/>
            <person name="Kenicer G."/>
            <person name="Hawes C."/>
            <person name="Begg G.S."/>
            <person name="Quilliam R.S."/>
            <person name="Squire G.R."/>
            <person name="Poole P.S."/>
            <person name="Young P.W."/>
            <person name="Iannetta P.M."/>
            <person name="James E.K."/>
        </authorList>
    </citation>
    <scope>NUCLEOTIDE SEQUENCE [LARGE SCALE GENOMIC DNA]</scope>
    <source>
        <strain evidence="2 3">JHI366</strain>
    </source>
</reference>
<dbReference type="Pfam" id="PF21834">
    <property type="entry name" value="DUF6894"/>
    <property type="match status" value="1"/>
</dbReference>
<protein>
    <recommendedName>
        <fullName evidence="1">DUF6894 domain-containing protein</fullName>
    </recommendedName>
</protein>
<name>A0A7K3U7C0_9HYPH</name>
<gene>
    <name evidence="2" type="ORF">GR197_03360</name>
</gene>
<evidence type="ECO:0000259" key="1">
    <source>
        <dbReference type="Pfam" id="PF21834"/>
    </source>
</evidence>
<dbReference type="EMBL" id="WUFT01000002">
    <property type="protein sequence ID" value="NEJ69582.1"/>
    <property type="molecule type" value="Genomic_DNA"/>
</dbReference>
<feature type="domain" description="DUF6894" evidence="1">
    <location>
        <begin position="6"/>
        <end position="74"/>
    </location>
</feature>
<organism evidence="2 3">
    <name type="scientific">Rhizobium phaseoli</name>
    <dbReference type="NCBI Taxonomy" id="396"/>
    <lineage>
        <taxon>Bacteria</taxon>
        <taxon>Pseudomonadati</taxon>
        <taxon>Pseudomonadota</taxon>
        <taxon>Alphaproteobacteria</taxon>
        <taxon>Hyphomicrobiales</taxon>
        <taxon>Rhizobiaceae</taxon>
        <taxon>Rhizobium/Agrobacterium group</taxon>
        <taxon>Rhizobium</taxon>
    </lineage>
</organism>